<evidence type="ECO:0000256" key="4">
    <source>
        <dbReference type="ARBA" id="ARBA00022475"/>
    </source>
</evidence>
<protein>
    <submittedName>
        <fullName evidence="10">ABC transporter permease</fullName>
    </submittedName>
</protein>
<dbReference type="EMBL" id="JAYGHY010000022">
    <property type="protein sequence ID" value="MEA5442603.1"/>
    <property type="molecule type" value="Genomic_DNA"/>
</dbReference>
<evidence type="ECO:0000256" key="8">
    <source>
        <dbReference type="SAM" id="Phobius"/>
    </source>
</evidence>
<comment type="similarity">
    <text evidence="2">Belongs to the ABC-2 integral membrane protein family.</text>
</comment>
<feature type="transmembrane region" description="Helical" evidence="8">
    <location>
        <begin position="296"/>
        <end position="317"/>
    </location>
</feature>
<comment type="subcellular location">
    <subcellularLocation>
        <location evidence="1">Cell membrane</location>
        <topology evidence="1">Multi-pass membrane protein</topology>
    </subcellularLocation>
</comment>
<feature type="transmembrane region" description="Helical" evidence="8">
    <location>
        <begin position="230"/>
        <end position="253"/>
    </location>
</feature>
<dbReference type="PANTHER" id="PTHR30294:SF29">
    <property type="entry name" value="MULTIDRUG ABC TRANSPORTER PERMEASE YBHS-RELATED"/>
    <property type="match status" value="1"/>
</dbReference>
<feature type="transmembrane region" description="Helical" evidence="8">
    <location>
        <begin position="353"/>
        <end position="372"/>
    </location>
</feature>
<evidence type="ECO:0000256" key="7">
    <source>
        <dbReference type="ARBA" id="ARBA00023136"/>
    </source>
</evidence>
<reference evidence="10 11" key="1">
    <citation type="submission" date="2023-12" db="EMBL/GenBank/DDBJ databases">
        <title>Baltic Sea Cyanobacteria.</title>
        <authorList>
            <person name="Delbaje E."/>
            <person name="Fewer D.P."/>
            <person name="Shishido T.K."/>
        </authorList>
    </citation>
    <scope>NUCLEOTIDE SEQUENCE [LARGE SCALE GENOMIC DNA]</scope>
    <source>
        <strain evidence="10 11">UHCC 0281</strain>
    </source>
</reference>
<dbReference type="Gene3D" id="3.40.1710.10">
    <property type="entry name" value="abc type-2 transporter like domain"/>
    <property type="match status" value="1"/>
</dbReference>
<keyword evidence="11" id="KW-1185">Reference proteome</keyword>
<name>A0ABU5SVT8_9CYAN</name>
<gene>
    <name evidence="10" type="ORF">VB739_08565</name>
</gene>
<sequence>MRRLKSWVRRLLATRFLALLRKEIQQILRDRQLIKLLLIPPTIQLLVYGFALNPDVRFLPLGVVDEVHGASSRELISALTENQVFVDAARPRSERELARKVERGELTAGLVIPPDFRRRIVQGRTAEVQVFIDGVDANSAGIANGYIQQILRRFRPDGSPATPRSPPPVTAAVTFLYNPGLRSSWFFVPGVMGLVLTLIASLVSAVALVREKDTGTLEQLLMTPASAWEILLAKIAPLFVLLQVDVALALVLGRTVFGLPFRGQLPLFLLLSGLYLFVGIGIGILLATVCRSQQQVLLTAFFINLPLVQTSGAIAPIESMPAFFRGLSLLNPLRHYITIVRGMQLKGVGLETLWPHALTLAIMAMALMAFSISRFRSQLS</sequence>
<dbReference type="RefSeq" id="WP_323356670.1">
    <property type="nucleotide sequence ID" value="NZ_JAYGHY010000022.1"/>
</dbReference>
<accession>A0ABU5SVT8</accession>
<evidence type="ECO:0000256" key="5">
    <source>
        <dbReference type="ARBA" id="ARBA00022692"/>
    </source>
</evidence>
<evidence type="ECO:0000256" key="3">
    <source>
        <dbReference type="ARBA" id="ARBA00022448"/>
    </source>
</evidence>
<dbReference type="Pfam" id="PF12698">
    <property type="entry name" value="ABC2_membrane_3"/>
    <property type="match status" value="1"/>
</dbReference>
<feature type="domain" description="ABC transmembrane type-2" evidence="9">
    <location>
        <begin position="140"/>
        <end position="378"/>
    </location>
</feature>
<evidence type="ECO:0000259" key="9">
    <source>
        <dbReference type="PROSITE" id="PS51012"/>
    </source>
</evidence>
<keyword evidence="7 8" id="KW-0472">Membrane</keyword>
<evidence type="ECO:0000256" key="1">
    <source>
        <dbReference type="ARBA" id="ARBA00004651"/>
    </source>
</evidence>
<evidence type="ECO:0000313" key="10">
    <source>
        <dbReference type="EMBL" id="MEA5442603.1"/>
    </source>
</evidence>
<evidence type="ECO:0000256" key="6">
    <source>
        <dbReference type="ARBA" id="ARBA00022989"/>
    </source>
</evidence>
<dbReference type="InterPro" id="IPR013525">
    <property type="entry name" value="ABC2_TM"/>
</dbReference>
<keyword evidence="4" id="KW-1003">Cell membrane</keyword>
<dbReference type="InterPro" id="IPR047817">
    <property type="entry name" value="ABC2_TM_bact-type"/>
</dbReference>
<evidence type="ECO:0000256" key="2">
    <source>
        <dbReference type="ARBA" id="ARBA00007783"/>
    </source>
</evidence>
<dbReference type="InterPro" id="IPR051449">
    <property type="entry name" value="ABC-2_transporter_component"/>
</dbReference>
<proteinExistence type="inferred from homology"/>
<keyword evidence="3" id="KW-0813">Transport</keyword>
<feature type="transmembrane region" description="Helical" evidence="8">
    <location>
        <begin position="185"/>
        <end position="209"/>
    </location>
</feature>
<organism evidence="10 11">
    <name type="scientific">Cyanobium gracile UHCC 0281</name>
    <dbReference type="NCBI Taxonomy" id="3110309"/>
    <lineage>
        <taxon>Bacteria</taxon>
        <taxon>Bacillati</taxon>
        <taxon>Cyanobacteriota</taxon>
        <taxon>Cyanophyceae</taxon>
        <taxon>Synechococcales</taxon>
        <taxon>Prochlorococcaceae</taxon>
        <taxon>Cyanobium</taxon>
    </lineage>
</organism>
<feature type="transmembrane region" description="Helical" evidence="8">
    <location>
        <begin position="265"/>
        <end position="289"/>
    </location>
</feature>
<comment type="caution">
    <text evidence="10">The sequence shown here is derived from an EMBL/GenBank/DDBJ whole genome shotgun (WGS) entry which is preliminary data.</text>
</comment>
<evidence type="ECO:0000313" key="11">
    <source>
        <dbReference type="Proteomes" id="UP001302329"/>
    </source>
</evidence>
<dbReference type="Proteomes" id="UP001302329">
    <property type="component" value="Unassembled WGS sequence"/>
</dbReference>
<keyword evidence="5 8" id="KW-0812">Transmembrane</keyword>
<feature type="transmembrane region" description="Helical" evidence="8">
    <location>
        <begin position="33"/>
        <end position="51"/>
    </location>
</feature>
<dbReference type="PROSITE" id="PS51012">
    <property type="entry name" value="ABC_TM2"/>
    <property type="match status" value="1"/>
</dbReference>
<keyword evidence="6 8" id="KW-1133">Transmembrane helix</keyword>
<dbReference type="PANTHER" id="PTHR30294">
    <property type="entry name" value="MEMBRANE COMPONENT OF ABC TRANSPORTER YHHJ-RELATED"/>
    <property type="match status" value="1"/>
</dbReference>